<dbReference type="InterPro" id="IPR014914">
    <property type="entry name" value="RES_dom"/>
</dbReference>
<gene>
    <name evidence="2" type="ORF">FAM09_29155</name>
</gene>
<protein>
    <submittedName>
        <fullName evidence="2">RES domain-containing protein</fullName>
    </submittedName>
</protein>
<comment type="caution">
    <text evidence="2">The sequence shown here is derived from an EMBL/GenBank/DDBJ whole genome shotgun (WGS) entry which is preliminary data.</text>
</comment>
<feature type="domain" description="RES" evidence="1">
    <location>
        <begin position="14"/>
        <end position="139"/>
    </location>
</feature>
<dbReference type="OrthoDB" id="9789501at2"/>
<dbReference type="RefSeq" id="WP_136580699.1">
    <property type="nucleotide sequence ID" value="NZ_STFF01000014.1"/>
</dbReference>
<evidence type="ECO:0000259" key="1">
    <source>
        <dbReference type="SMART" id="SM00953"/>
    </source>
</evidence>
<dbReference type="Proteomes" id="UP000306918">
    <property type="component" value="Unassembled WGS sequence"/>
</dbReference>
<keyword evidence="3" id="KW-1185">Reference proteome</keyword>
<dbReference type="Pfam" id="PF08808">
    <property type="entry name" value="RES"/>
    <property type="match status" value="1"/>
</dbReference>
<accession>A0A4S8H8Y7</accession>
<dbReference type="EMBL" id="STFF01000014">
    <property type="protein sequence ID" value="THU31153.1"/>
    <property type="molecule type" value="Genomic_DNA"/>
</dbReference>
<proteinExistence type="predicted"/>
<evidence type="ECO:0000313" key="3">
    <source>
        <dbReference type="Proteomes" id="UP000306918"/>
    </source>
</evidence>
<dbReference type="AlphaFoldDB" id="A0A4S8H8Y7"/>
<dbReference type="SMART" id="SM00953">
    <property type="entry name" value="RES"/>
    <property type="match status" value="1"/>
</dbReference>
<name>A0A4S8H8Y7_9BACT</name>
<organism evidence="2 3">
    <name type="scientific">Niastella caeni</name>
    <dbReference type="NCBI Taxonomy" id="2569763"/>
    <lineage>
        <taxon>Bacteria</taxon>
        <taxon>Pseudomonadati</taxon>
        <taxon>Bacteroidota</taxon>
        <taxon>Chitinophagia</taxon>
        <taxon>Chitinophagales</taxon>
        <taxon>Chitinophagaceae</taxon>
        <taxon>Niastella</taxon>
    </lineage>
</organism>
<reference evidence="2 3" key="1">
    <citation type="submission" date="2019-04" db="EMBL/GenBank/DDBJ databases">
        <title>Niastella caeni sp. nov., isolated from activated sludge.</title>
        <authorList>
            <person name="Sheng M."/>
        </authorList>
    </citation>
    <scope>NUCLEOTIDE SEQUENCE [LARGE SCALE GENOMIC DNA]</scope>
    <source>
        <strain evidence="2 3">HX-2-15</strain>
    </source>
</reference>
<evidence type="ECO:0000313" key="2">
    <source>
        <dbReference type="EMBL" id="THU31153.1"/>
    </source>
</evidence>
<sequence length="145" mass="16392">MRLYRIGKTKHAHDLTGMGAKLNGGRWNHEGTPCIYLAESRALSLLEYVSHSTIETLPPALSFTTIDVPEHSMRQLTIDELPADWFQRPHNNKSRDMGSELLLNQECLLLKVPSVMINQEFNFVLNTLHPLISAVKIIDVVSCKL</sequence>